<keyword evidence="3" id="KW-1185">Reference proteome</keyword>
<evidence type="ECO:0000256" key="1">
    <source>
        <dbReference type="SAM" id="Phobius"/>
    </source>
</evidence>
<accession>A0AAE7WFC1</accession>
<protein>
    <submittedName>
        <fullName evidence="2">Photosystem I reaction center subunit XII</fullName>
    </submittedName>
</protein>
<sequence length="51" mass="5697">MHLFDSTGVAIVSAFLTGVGALVFGGAFYYGIRDQIIRYRNANRQMATRNR</sequence>
<dbReference type="Proteomes" id="UP000828443">
    <property type="component" value="Segment"/>
</dbReference>
<feature type="transmembrane region" description="Helical" evidence="1">
    <location>
        <begin position="6"/>
        <end position="30"/>
    </location>
</feature>
<evidence type="ECO:0000313" key="3">
    <source>
        <dbReference type="Proteomes" id="UP000828443"/>
    </source>
</evidence>
<proteinExistence type="predicted"/>
<reference evidence="2" key="1">
    <citation type="journal article" date="2021" name="Viruses">
        <title>Novel Viruses That Lyse Plant and Human Strains of Kosakonia cowanii.</title>
        <authorList>
            <person name="Petrzik K."/>
            <person name="Brazdova S."/>
            <person name="Krawczyk K."/>
        </authorList>
    </citation>
    <scope>NUCLEOTIDE SEQUENCE</scope>
</reference>
<organism evidence="2 3">
    <name type="scientific">Kosakonia phage Kc263</name>
    <dbReference type="NCBI Taxonomy" id="2863194"/>
    <lineage>
        <taxon>Viruses</taxon>
        <taxon>Duplodnaviria</taxon>
        <taxon>Heunggongvirae</taxon>
        <taxon>Uroviricota</taxon>
        <taxon>Caudoviricetes</taxon>
        <taxon>Chimalliviridae</taxon>
        <taxon>Branisovskavirus</taxon>
        <taxon>Branisovskavirus Kc263</taxon>
    </lineage>
</organism>
<evidence type="ECO:0000313" key="2">
    <source>
        <dbReference type="EMBL" id="QYN80027.1"/>
    </source>
</evidence>
<dbReference type="RefSeq" id="YP_010676839.1">
    <property type="nucleotide sequence ID" value="NC_071015.1"/>
</dbReference>
<dbReference type="KEGG" id="vg:77953204"/>
<dbReference type="GeneID" id="77953204"/>
<keyword evidence="1" id="KW-1133">Transmembrane helix</keyword>
<keyword evidence="1" id="KW-0812">Transmembrane</keyword>
<name>A0AAE7WFC1_9CAUD</name>
<keyword evidence="1" id="KW-0472">Membrane</keyword>
<dbReference type="EMBL" id="MZ348422">
    <property type="protein sequence ID" value="QYN80027.1"/>
    <property type="molecule type" value="Genomic_DNA"/>
</dbReference>